<proteinExistence type="predicted"/>
<dbReference type="Pfam" id="PF06094">
    <property type="entry name" value="GGACT"/>
    <property type="match status" value="1"/>
</dbReference>
<evidence type="ECO:0000313" key="3">
    <source>
        <dbReference type="Proteomes" id="UP000236327"/>
    </source>
</evidence>
<accession>A0A2K2FY59</accession>
<comment type="caution">
    <text evidence="2">The sequence shown here is derived from an EMBL/GenBank/DDBJ whole genome shotgun (WGS) entry which is preliminary data.</text>
</comment>
<dbReference type="InterPro" id="IPR013024">
    <property type="entry name" value="GGCT-like"/>
</dbReference>
<dbReference type="Proteomes" id="UP000236327">
    <property type="component" value="Unassembled WGS sequence"/>
</dbReference>
<reference evidence="2 3" key="1">
    <citation type="submission" date="2016-05" db="EMBL/GenBank/DDBJ databases">
        <title>Complete genome sequence of Novosphingobium guangzhouense SA925(T).</title>
        <authorList>
            <person name="Sha S."/>
        </authorList>
    </citation>
    <scope>NUCLEOTIDE SEQUENCE [LARGE SCALE GENOMIC DNA]</scope>
    <source>
        <strain evidence="2 3">SA925</strain>
    </source>
</reference>
<dbReference type="RefSeq" id="WP_103097144.1">
    <property type="nucleotide sequence ID" value="NZ_LYMM01000045.1"/>
</dbReference>
<evidence type="ECO:0000313" key="2">
    <source>
        <dbReference type="EMBL" id="PNU03700.1"/>
    </source>
</evidence>
<organism evidence="2 3">
    <name type="scientific">Novosphingobium guangzhouense</name>
    <dbReference type="NCBI Taxonomy" id="1850347"/>
    <lineage>
        <taxon>Bacteria</taxon>
        <taxon>Pseudomonadati</taxon>
        <taxon>Pseudomonadota</taxon>
        <taxon>Alphaproteobacteria</taxon>
        <taxon>Sphingomonadales</taxon>
        <taxon>Sphingomonadaceae</taxon>
        <taxon>Novosphingobium</taxon>
    </lineage>
</organism>
<name>A0A2K2FY59_9SPHN</name>
<dbReference type="EMBL" id="LYMM01000045">
    <property type="protein sequence ID" value="PNU03700.1"/>
    <property type="molecule type" value="Genomic_DNA"/>
</dbReference>
<dbReference type="InterPro" id="IPR036568">
    <property type="entry name" value="GGCT-like_sf"/>
</dbReference>
<protein>
    <recommendedName>
        <fullName evidence="1">Gamma-glutamylcyclotransferase AIG2-like domain-containing protein</fullName>
    </recommendedName>
</protein>
<dbReference type="OrthoDB" id="7432499at2"/>
<dbReference type="InterPro" id="IPR009288">
    <property type="entry name" value="AIG2-like_dom"/>
</dbReference>
<keyword evidence="3" id="KW-1185">Reference proteome</keyword>
<dbReference type="CDD" id="cd06661">
    <property type="entry name" value="GGCT_like"/>
    <property type="match status" value="1"/>
</dbReference>
<dbReference type="SUPFAM" id="SSF110857">
    <property type="entry name" value="Gamma-glutamyl cyclotransferase-like"/>
    <property type="match status" value="1"/>
</dbReference>
<feature type="domain" description="Gamma-glutamylcyclotransferase AIG2-like" evidence="1">
    <location>
        <begin position="3"/>
        <end position="108"/>
    </location>
</feature>
<sequence>MKFFFYGTLRPDAATAMAHWIAERVTRAERGSVPGRLYALPDRHGWYPALMRGAGRVWGTVCHLRLRHGDLARLDSYEGPEYRRVTLPVRTDGGARTPAQVYVWRGACRGGHLIGADFLEWLRASRHKAYSSLAFRAPSH</sequence>
<evidence type="ECO:0000259" key="1">
    <source>
        <dbReference type="Pfam" id="PF06094"/>
    </source>
</evidence>
<gene>
    <name evidence="2" type="ORF">A8V01_22795</name>
</gene>
<dbReference type="AlphaFoldDB" id="A0A2K2FY59"/>
<dbReference type="Gene3D" id="3.10.490.10">
    <property type="entry name" value="Gamma-glutamyl cyclotransferase-like"/>
    <property type="match status" value="1"/>
</dbReference>